<evidence type="ECO:0000256" key="3">
    <source>
        <dbReference type="ARBA" id="ARBA00022643"/>
    </source>
</evidence>
<feature type="region of interest" description="Disordered" evidence="6">
    <location>
        <begin position="372"/>
        <end position="400"/>
    </location>
</feature>
<keyword evidence="9" id="KW-1185">Reference proteome</keyword>
<organism evidence="8 9">
    <name type="scientific">Aquibium carbonis</name>
    <dbReference type="NCBI Taxonomy" id="2495581"/>
    <lineage>
        <taxon>Bacteria</taxon>
        <taxon>Pseudomonadati</taxon>
        <taxon>Pseudomonadota</taxon>
        <taxon>Alphaproteobacteria</taxon>
        <taxon>Hyphomicrobiales</taxon>
        <taxon>Phyllobacteriaceae</taxon>
        <taxon>Aquibium</taxon>
    </lineage>
</organism>
<dbReference type="PANTHER" id="PTHR43303">
    <property type="entry name" value="NADPH DEHYDROGENASE C23G7.10C-RELATED"/>
    <property type="match status" value="1"/>
</dbReference>
<dbReference type="GO" id="GO:0010181">
    <property type="term" value="F:FMN binding"/>
    <property type="evidence" value="ECO:0007669"/>
    <property type="project" value="InterPro"/>
</dbReference>
<feature type="domain" description="NADH:flavin oxidoreductase/NADH oxidase N-terminal" evidence="7">
    <location>
        <begin position="9"/>
        <end position="341"/>
    </location>
</feature>
<keyword evidence="4" id="KW-0521">NADP</keyword>
<dbReference type="InterPro" id="IPR013785">
    <property type="entry name" value="Aldolase_TIM"/>
</dbReference>
<protein>
    <submittedName>
        <fullName evidence="8">NADH:flavin oxidoreductase/NADH oxidase</fullName>
    </submittedName>
</protein>
<dbReference type="Pfam" id="PF00724">
    <property type="entry name" value="Oxidored_FMN"/>
    <property type="match status" value="1"/>
</dbReference>
<evidence type="ECO:0000256" key="4">
    <source>
        <dbReference type="ARBA" id="ARBA00022857"/>
    </source>
</evidence>
<comment type="caution">
    <text evidence="8">The sequence shown here is derived from an EMBL/GenBank/DDBJ whole genome shotgun (WGS) entry which is preliminary data.</text>
</comment>
<evidence type="ECO:0000256" key="5">
    <source>
        <dbReference type="ARBA" id="ARBA00023002"/>
    </source>
</evidence>
<comment type="cofactor">
    <cofactor evidence="1">
        <name>FMN</name>
        <dbReference type="ChEBI" id="CHEBI:58210"/>
    </cofactor>
</comment>
<reference evidence="8 9" key="1">
    <citation type="submission" date="2018-12" db="EMBL/GenBank/DDBJ databases">
        <title>Mesorhizobium carbonis sp. nov., isolated from coal mine water.</title>
        <authorList>
            <person name="Xin W."/>
            <person name="Xu Z."/>
            <person name="Xiang F."/>
            <person name="Zhang J."/>
            <person name="Xi L."/>
            <person name="Liu J."/>
        </authorList>
    </citation>
    <scope>NUCLEOTIDE SEQUENCE [LARGE SCALE GENOMIC DNA]</scope>
    <source>
        <strain evidence="8 9">B2.3</strain>
    </source>
</reference>
<keyword evidence="2" id="KW-0285">Flavoprotein</keyword>
<accession>A0A429Z1R6</accession>
<evidence type="ECO:0000259" key="7">
    <source>
        <dbReference type="Pfam" id="PF00724"/>
    </source>
</evidence>
<name>A0A429Z1R6_9HYPH</name>
<dbReference type="GO" id="GO:0003959">
    <property type="term" value="F:NADPH dehydrogenase activity"/>
    <property type="evidence" value="ECO:0007669"/>
    <property type="project" value="InterPro"/>
</dbReference>
<proteinExistence type="predicted"/>
<feature type="compositionally biased region" description="Basic and acidic residues" evidence="6">
    <location>
        <begin position="390"/>
        <end position="400"/>
    </location>
</feature>
<evidence type="ECO:0000313" key="8">
    <source>
        <dbReference type="EMBL" id="RST87647.1"/>
    </source>
</evidence>
<gene>
    <name evidence="8" type="ORF">EJC49_04320</name>
</gene>
<dbReference type="Gene3D" id="3.20.20.70">
    <property type="entry name" value="Aldolase class I"/>
    <property type="match status" value="1"/>
</dbReference>
<dbReference type="InterPro" id="IPR044152">
    <property type="entry name" value="YqjM-like"/>
</dbReference>
<evidence type="ECO:0000256" key="2">
    <source>
        <dbReference type="ARBA" id="ARBA00022630"/>
    </source>
</evidence>
<sequence length="400" mass="43074">MSVLFSEGRLGGLALDNRVVVSPMCQYSAVDGVAQDWHLVHLGGLMMSGAGLVILEATAVEAVGRGTHGCLGLYDDAQEAALTRLVAALRKLSPAKIGLQLTHCGRKAATRTIPERWRGEPLPAEEGAWTPVAPSPIAYDEGWQVPDELDEAGIQRIIDAFADSARRAARAGFDLPELHGAHGYLIHNFLSPITNRRTDRWGGSAENRNRFAVEIVRAVRASWPSDRALGFRMNSTDWTPEGSTLDDAVDLARALEAEGLDYVVMSSGNVRPGIAIPPATPGHQVPFARAIKDQTGLAAMAVGMIVEARQAEEIVSSGAADFVALARPMLDNPRWALHAAAELGADIPYPPPYLRARPNNWLGFRHVHPSANPPASTLQLDRPRSVASWDRPDVGAAKDR</sequence>
<dbReference type="RefSeq" id="WP_126698237.1">
    <property type="nucleotide sequence ID" value="NZ_RWKW01000013.1"/>
</dbReference>
<dbReference type="InterPro" id="IPR001155">
    <property type="entry name" value="OxRdtase_FMN_N"/>
</dbReference>
<keyword evidence="5" id="KW-0560">Oxidoreductase</keyword>
<dbReference type="Proteomes" id="UP000278398">
    <property type="component" value="Unassembled WGS sequence"/>
</dbReference>
<evidence type="ECO:0000256" key="1">
    <source>
        <dbReference type="ARBA" id="ARBA00001917"/>
    </source>
</evidence>
<evidence type="ECO:0000313" key="9">
    <source>
        <dbReference type="Proteomes" id="UP000278398"/>
    </source>
</evidence>
<dbReference type="SUPFAM" id="SSF51395">
    <property type="entry name" value="FMN-linked oxidoreductases"/>
    <property type="match status" value="1"/>
</dbReference>
<dbReference type="EMBL" id="RWKW01000013">
    <property type="protein sequence ID" value="RST87647.1"/>
    <property type="molecule type" value="Genomic_DNA"/>
</dbReference>
<dbReference type="OrthoDB" id="9804454at2"/>
<dbReference type="GO" id="GO:0050661">
    <property type="term" value="F:NADP binding"/>
    <property type="evidence" value="ECO:0007669"/>
    <property type="project" value="InterPro"/>
</dbReference>
<dbReference type="AlphaFoldDB" id="A0A429Z1R6"/>
<dbReference type="PANTHER" id="PTHR43303:SF4">
    <property type="entry name" value="NADPH DEHYDROGENASE C23G7.10C-RELATED"/>
    <property type="match status" value="1"/>
</dbReference>
<evidence type="ECO:0000256" key="6">
    <source>
        <dbReference type="SAM" id="MobiDB-lite"/>
    </source>
</evidence>
<keyword evidence="3" id="KW-0288">FMN</keyword>
<dbReference type="CDD" id="cd02932">
    <property type="entry name" value="OYE_YqiM_FMN"/>
    <property type="match status" value="1"/>
</dbReference>